<comment type="caution">
    <text evidence="3">The sequence shown here is derived from an EMBL/GenBank/DDBJ whole genome shotgun (WGS) entry which is preliminary data.</text>
</comment>
<evidence type="ECO:0000256" key="2">
    <source>
        <dbReference type="PIRSR" id="PIRSR004789-51"/>
    </source>
</evidence>
<evidence type="ECO:0000313" key="4">
    <source>
        <dbReference type="Proteomes" id="UP000323337"/>
    </source>
</evidence>
<feature type="binding site" evidence="2">
    <location>
        <position position="45"/>
    </location>
    <ligand>
        <name>Fe cation</name>
        <dbReference type="ChEBI" id="CHEBI:24875"/>
        <label>2</label>
    </ligand>
</feature>
<dbReference type="InterPro" id="IPR029052">
    <property type="entry name" value="Metallo-depent_PP-like"/>
</dbReference>
<dbReference type="PANTHER" id="PTHR36303:SF1">
    <property type="entry name" value="2',3'-CYCLIC-NUCLEOTIDE 2'-PHOSPHODIESTERASE"/>
    <property type="match status" value="1"/>
</dbReference>
<dbReference type="PANTHER" id="PTHR36303">
    <property type="entry name" value="2',3'-CYCLIC-NUCLEOTIDE 2'-PHOSPHODIESTERASE"/>
    <property type="match status" value="1"/>
</dbReference>
<gene>
    <name evidence="3" type="ORF">FXF49_09335</name>
</gene>
<name>A0A5D0MLN3_FLESI</name>
<dbReference type="Gene3D" id="3.60.21.10">
    <property type="match status" value="1"/>
</dbReference>
<evidence type="ECO:0000313" key="3">
    <source>
        <dbReference type="EMBL" id="TYB32855.1"/>
    </source>
</evidence>
<dbReference type="Pfam" id="PF13277">
    <property type="entry name" value="YmdB"/>
    <property type="match status" value="1"/>
</dbReference>
<sequence length="265" mass="29941">MRNNKTLDVLFIGDIVGRSGRRSASLALKELKDTASFDLVIANVENSASGFGITLNVYRELRKLGIDFMTSGNHIWDKKDTEKEIEKYENVIRPANYPDGVPGVGFKTVEFEDIRVCISNFMGRVFMPVSDCPFRSFDRLYEKQPDALHLVDFHGEATSEKMAFGLYTDSRAAAVCGTHTHVQTNDDRMLPKGSFYISDVGMCGSADSVIGTNYDRAMKRFLYSMPAKFDVEKKGTLLFNAVNFSIDKRTKKVVHFEKIKKYYGE</sequence>
<dbReference type="GO" id="GO:0004113">
    <property type="term" value="F:2',3'-cyclic-nucleotide 3'-phosphodiesterase activity"/>
    <property type="evidence" value="ECO:0007669"/>
    <property type="project" value="TreeGrafter"/>
</dbReference>
<feature type="active site" description="Proton donor" evidence="1">
    <location>
        <position position="74"/>
    </location>
</feature>
<evidence type="ECO:0000256" key="1">
    <source>
        <dbReference type="PIRSR" id="PIRSR004789-50"/>
    </source>
</evidence>
<feature type="binding site" evidence="2">
    <location>
        <position position="181"/>
    </location>
    <ligand>
        <name>Fe cation</name>
        <dbReference type="ChEBI" id="CHEBI:24875"/>
        <label>1</label>
    </ligand>
</feature>
<protein>
    <submittedName>
        <fullName evidence="3">TIGR00282 family metallophosphoesterase</fullName>
    </submittedName>
</protein>
<dbReference type="EMBL" id="VSIV01000246">
    <property type="protein sequence ID" value="TYB32855.1"/>
    <property type="molecule type" value="Genomic_DNA"/>
</dbReference>
<feature type="binding site" evidence="2">
    <location>
        <position position="73"/>
    </location>
    <ligand>
        <name>Fe cation</name>
        <dbReference type="ChEBI" id="CHEBI:24875"/>
        <label>2</label>
    </ligand>
</feature>
<proteinExistence type="predicted"/>
<feature type="binding site" evidence="2">
    <location>
        <position position="45"/>
    </location>
    <ligand>
        <name>Fe cation</name>
        <dbReference type="ChEBI" id="CHEBI:24875"/>
        <label>1</label>
    </ligand>
</feature>
<dbReference type="AlphaFoldDB" id="A0A5D0MLN3"/>
<dbReference type="GO" id="GO:0046872">
    <property type="term" value="F:metal ion binding"/>
    <property type="evidence" value="ECO:0007669"/>
    <property type="project" value="UniProtKB-KW"/>
</dbReference>
<dbReference type="NCBIfam" id="TIGR00282">
    <property type="entry name" value="TIGR00282 family metallophosphoesterase"/>
    <property type="match status" value="1"/>
</dbReference>
<feature type="binding site" evidence="2">
    <location>
        <position position="154"/>
    </location>
    <ligand>
        <name>Fe cation</name>
        <dbReference type="ChEBI" id="CHEBI:24875"/>
        <label>2</label>
    </ligand>
</feature>
<dbReference type="InterPro" id="IPR005235">
    <property type="entry name" value="YmdB-like"/>
</dbReference>
<feature type="binding site" evidence="2">
    <location>
        <position position="14"/>
    </location>
    <ligand>
        <name>Fe cation</name>
        <dbReference type="ChEBI" id="CHEBI:24875"/>
        <label>1</label>
    </ligand>
</feature>
<feature type="binding site" evidence="2">
    <location>
        <position position="46"/>
    </location>
    <ligand>
        <name>Fe cation</name>
        <dbReference type="ChEBI" id="CHEBI:24875"/>
        <label>1</label>
    </ligand>
</feature>
<organism evidence="3 4">
    <name type="scientific">Flexistipes sinusarabici</name>
    <dbReference type="NCBI Taxonomy" id="2352"/>
    <lineage>
        <taxon>Bacteria</taxon>
        <taxon>Pseudomonadati</taxon>
        <taxon>Deferribacterota</taxon>
        <taxon>Deferribacteres</taxon>
        <taxon>Deferribacterales</taxon>
        <taxon>Flexistipitaceae</taxon>
        <taxon>Flexistipes</taxon>
    </lineage>
</organism>
<dbReference type="Proteomes" id="UP000323337">
    <property type="component" value="Unassembled WGS sequence"/>
</dbReference>
<dbReference type="PIRSF" id="PIRSF004789">
    <property type="entry name" value="DR1281"/>
    <property type="match status" value="1"/>
</dbReference>
<dbReference type="RefSeq" id="WP_303701632.1">
    <property type="nucleotide sequence ID" value="NZ_VSIV01000246.1"/>
</dbReference>
<reference evidence="3 4" key="1">
    <citation type="submission" date="2019-08" db="EMBL/GenBank/DDBJ databases">
        <title>Genomic characterization of a novel candidate phylum (ARYD3) from a high temperature, high salinity tertiary oil reservoir in north central Oklahoma, USA.</title>
        <authorList>
            <person name="Youssef N.H."/>
            <person name="Yadav A."/>
            <person name="Elshahed M.S."/>
        </authorList>
    </citation>
    <scope>NUCLEOTIDE SEQUENCE [LARGE SCALE GENOMIC DNA]</scope>
    <source>
        <strain evidence="3">ARYD1</strain>
    </source>
</reference>
<dbReference type="SUPFAM" id="SSF56300">
    <property type="entry name" value="Metallo-dependent phosphatases"/>
    <property type="match status" value="1"/>
</dbReference>
<keyword evidence="2" id="KW-0479">Metal-binding</keyword>
<accession>A0A5D0MLN3</accession>
<feature type="binding site" evidence="2">
    <location>
        <position position="179"/>
    </location>
    <ligand>
        <name>Fe cation</name>
        <dbReference type="ChEBI" id="CHEBI:24875"/>
        <label>2</label>
    </ligand>
</feature>